<name>A0AA36ITC7_9DINO</name>
<proteinExistence type="predicted"/>
<dbReference type="EMBL" id="CAUJNA010002516">
    <property type="protein sequence ID" value="CAJ1393281.1"/>
    <property type="molecule type" value="Genomic_DNA"/>
</dbReference>
<protein>
    <submittedName>
        <fullName evidence="4">Uncharacterized protein</fullName>
    </submittedName>
</protein>
<keyword evidence="2" id="KW-1133">Transmembrane helix</keyword>
<feature type="region of interest" description="Disordered" evidence="1">
    <location>
        <begin position="578"/>
        <end position="609"/>
    </location>
</feature>
<keyword evidence="2" id="KW-0812">Transmembrane</keyword>
<feature type="transmembrane region" description="Helical" evidence="2">
    <location>
        <begin position="347"/>
        <end position="373"/>
    </location>
</feature>
<organism evidence="4 5">
    <name type="scientific">Effrenium voratum</name>
    <dbReference type="NCBI Taxonomy" id="2562239"/>
    <lineage>
        <taxon>Eukaryota</taxon>
        <taxon>Sar</taxon>
        <taxon>Alveolata</taxon>
        <taxon>Dinophyceae</taxon>
        <taxon>Suessiales</taxon>
        <taxon>Symbiodiniaceae</taxon>
        <taxon>Effrenium</taxon>
    </lineage>
</organism>
<dbReference type="AlphaFoldDB" id="A0AA36ITC7"/>
<dbReference type="EMBL" id="CAUJNA010002060">
    <property type="protein sequence ID" value="CAJ1390370.1"/>
    <property type="molecule type" value="Genomic_DNA"/>
</dbReference>
<evidence type="ECO:0000256" key="1">
    <source>
        <dbReference type="SAM" id="MobiDB-lite"/>
    </source>
</evidence>
<gene>
    <name evidence="3" type="ORF">EVOR1521_LOCUS15819</name>
    <name evidence="4" type="ORF">EVOR1521_LOCUS18181</name>
</gene>
<comment type="caution">
    <text evidence="4">The sequence shown here is derived from an EMBL/GenBank/DDBJ whole genome shotgun (WGS) entry which is preliminary data.</text>
</comment>
<keyword evidence="5" id="KW-1185">Reference proteome</keyword>
<evidence type="ECO:0000256" key="2">
    <source>
        <dbReference type="SAM" id="Phobius"/>
    </source>
</evidence>
<keyword evidence="2" id="KW-0472">Membrane</keyword>
<feature type="transmembrane region" description="Helical" evidence="2">
    <location>
        <begin position="247"/>
        <end position="265"/>
    </location>
</feature>
<evidence type="ECO:0000313" key="4">
    <source>
        <dbReference type="EMBL" id="CAJ1393281.1"/>
    </source>
</evidence>
<accession>A0AA36ITC7</accession>
<reference evidence="4" key="1">
    <citation type="submission" date="2023-08" db="EMBL/GenBank/DDBJ databases">
        <authorList>
            <person name="Chen Y."/>
            <person name="Shah S."/>
            <person name="Dougan E. K."/>
            <person name="Thang M."/>
            <person name="Chan C."/>
        </authorList>
    </citation>
    <scope>NUCLEOTIDE SEQUENCE</scope>
</reference>
<evidence type="ECO:0000313" key="3">
    <source>
        <dbReference type="EMBL" id="CAJ1390370.1"/>
    </source>
</evidence>
<evidence type="ECO:0000313" key="5">
    <source>
        <dbReference type="Proteomes" id="UP001178507"/>
    </source>
</evidence>
<sequence length="609" mass="67653">MSLKQMDDPDWRILAENAGDNYVTGRKVGVGERFPRAREVFRPKKRHKVYADSEFAPEAVNYKSAQETAGQIEEQLRAEEEEGFVFPLTLAEARRRYGDKLRIAALGAIVKDSGEVRVLFDATHSVQINNSIRIADRLEFPSAASLAMVQEASREDDERVLVTVAADVAKAHRRCLCRETDFGYLGCRAKPTPGDDPNKDTVWLNRVGTFAPLCTLAGWLGPSADLQAGRCCRNMLTSFCLQMTSSGLLGVHAGIWCFIFLWLAVGTPFSWHKFRGGISLDYVGFYCDYARFAVGISERRSAWFVEWVDAARRDQWIVAQRGFVEFLGRLSFAAQALGWLRPFLAPLFAWSAVLSVGMTAALPTQVRLTLVFIQRMLVRGNYTVSCSSPAQPTAQAFRTDAKCATGSVVLGGWSLGDGADPGAAKWFSLELSPTMAPWLFGKDNESKMNSTVAELLAVYVALHCFGFLESEGSAPRVLSVCGGTDNLAIDYLSRSRSTTRFPLALVNMQLWYRLFSAKVWLQWRPRGENQLADDLTNGDFGSFSIERRVPVTWQDIDVGLLEEMLEAQRELEEALVEARQAGAGPKQKMSKRAKLESKTKWEGGSAARP</sequence>
<dbReference type="Proteomes" id="UP001178507">
    <property type="component" value="Unassembled WGS sequence"/>
</dbReference>